<dbReference type="NCBIfam" id="TIGR00121">
    <property type="entry name" value="birA_ligase"/>
    <property type="match status" value="1"/>
</dbReference>
<keyword evidence="3 5" id="KW-0067">ATP-binding</keyword>
<name>A0ABS2GHZ8_9FIRM</name>
<feature type="binding site" evidence="5">
    <location>
        <position position="185"/>
    </location>
    <ligand>
        <name>biotin</name>
        <dbReference type="ChEBI" id="CHEBI:57586"/>
    </ligand>
</feature>
<evidence type="ECO:0000313" key="8">
    <source>
        <dbReference type="Proteomes" id="UP000707138"/>
    </source>
</evidence>
<sequence>MRDEILEFLRKNKGSFTSGQSMSEACQVSRTAVWKHIEVLRSKGYKIESFTKRGYRLLEEPDLVSPLEMEDILTTETFGRTYEYIERTESTNREARRLAEEGTPEGTVVITEEQVAGRGRLNRGWFSPYAKGLWFSVVLRPTFPPIEAPKCTLMAAVALIKAFRELGLTTAGIKWPNDIMVHGRKLVGILTEMSGSMEAIDYIVMGIGINISSQLKDFPEELQSIGTSFAVEGVQVDRRHALDVILRCLETQYKKVCTEGFDSTLEEWKLYSITLNKDVTVKAPGEDYIGHAVDLDRDGNLIVERADNGQVERVVAGDVSIRPV</sequence>
<evidence type="ECO:0000259" key="6">
    <source>
        <dbReference type="PROSITE" id="PS51733"/>
    </source>
</evidence>
<feature type="DNA-binding region" description="H-T-H motif" evidence="5">
    <location>
        <begin position="19"/>
        <end position="38"/>
    </location>
</feature>
<evidence type="ECO:0000256" key="4">
    <source>
        <dbReference type="ARBA" id="ARBA00023267"/>
    </source>
</evidence>
<dbReference type="Proteomes" id="UP000707138">
    <property type="component" value="Unassembled WGS sequence"/>
</dbReference>
<evidence type="ECO:0000313" key="7">
    <source>
        <dbReference type="EMBL" id="MBM6912883.1"/>
    </source>
</evidence>
<dbReference type="GO" id="GO:0004077">
    <property type="term" value="F:biotin--[biotin carboxyl-carrier protein] ligase activity"/>
    <property type="evidence" value="ECO:0007669"/>
    <property type="project" value="UniProtKB-EC"/>
</dbReference>
<reference evidence="7 8" key="1">
    <citation type="journal article" date="2021" name="Sci. Rep.">
        <title>The distribution of antibiotic resistance genes in chicken gut microbiota commensals.</title>
        <authorList>
            <person name="Juricova H."/>
            <person name="Matiasovicova J."/>
            <person name="Kubasova T."/>
            <person name="Cejkova D."/>
            <person name="Rychlik I."/>
        </authorList>
    </citation>
    <scope>NUCLEOTIDE SEQUENCE [LARGE SCALE GENOMIC DNA]</scope>
    <source>
        <strain evidence="7 8">An537</strain>
    </source>
</reference>
<dbReference type="SUPFAM" id="SSF55681">
    <property type="entry name" value="Class II aaRS and biotin synthetases"/>
    <property type="match status" value="1"/>
</dbReference>
<protein>
    <recommendedName>
        <fullName evidence="5">Bifunctional ligase/repressor BirA</fullName>
    </recommendedName>
    <alternativeName>
        <fullName evidence="5">Biotin--[acetyl-CoA-carboxylase] ligase</fullName>
        <ecNumber evidence="5">6.3.4.15</ecNumber>
    </alternativeName>
    <alternativeName>
        <fullName evidence="5">Biotin--protein ligase</fullName>
    </alternativeName>
    <alternativeName>
        <fullName evidence="5">Biotin-[acetyl-CoA carboxylase] synthetase</fullName>
    </alternativeName>
</protein>
<gene>
    <name evidence="5" type="primary">birA</name>
    <name evidence="7" type="ORF">H6A01_06045</name>
</gene>
<keyword evidence="4 5" id="KW-0092">Biotin</keyword>
<keyword evidence="5" id="KW-0804">Transcription</keyword>
<dbReference type="Pfam" id="PF02237">
    <property type="entry name" value="BPL_C"/>
    <property type="match status" value="1"/>
</dbReference>
<dbReference type="InterPro" id="IPR004143">
    <property type="entry name" value="BPL_LPL_catalytic"/>
</dbReference>
<dbReference type="Gene3D" id="2.30.30.100">
    <property type="match status" value="1"/>
</dbReference>
<dbReference type="InterPro" id="IPR008988">
    <property type="entry name" value="Transcriptional_repressor_C"/>
</dbReference>
<dbReference type="Gene3D" id="3.30.930.10">
    <property type="entry name" value="Bira Bifunctional Protein, Domain 2"/>
    <property type="match status" value="1"/>
</dbReference>
<comment type="similarity">
    <text evidence="5">Belongs to the biotin--protein ligase family.</text>
</comment>
<proteinExistence type="inferred from homology"/>
<accession>A0ABS2GHZ8</accession>
<dbReference type="PROSITE" id="PS51733">
    <property type="entry name" value="BPL_LPL_CATALYTIC"/>
    <property type="match status" value="1"/>
</dbReference>
<feature type="binding site" evidence="5">
    <location>
        <begin position="118"/>
        <end position="120"/>
    </location>
    <ligand>
        <name>biotin</name>
        <dbReference type="ChEBI" id="CHEBI:57586"/>
    </ligand>
</feature>
<dbReference type="InterPro" id="IPR003142">
    <property type="entry name" value="BPL_C"/>
</dbReference>
<dbReference type="InterPro" id="IPR004408">
    <property type="entry name" value="Biotin_CoA_COase_ligase"/>
</dbReference>
<keyword evidence="5" id="KW-0805">Transcription regulation</keyword>
<dbReference type="InterPro" id="IPR036390">
    <property type="entry name" value="WH_DNA-bd_sf"/>
</dbReference>
<dbReference type="Pfam" id="PF03099">
    <property type="entry name" value="BPL_LplA_LipB"/>
    <property type="match status" value="1"/>
</dbReference>
<dbReference type="InterPro" id="IPR030855">
    <property type="entry name" value="Bifunct_BirA"/>
</dbReference>
<organism evidence="7 8">
    <name type="scientific">Veillonella magna</name>
    <dbReference type="NCBI Taxonomy" id="464322"/>
    <lineage>
        <taxon>Bacteria</taxon>
        <taxon>Bacillati</taxon>
        <taxon>Bacillota</taxon>
        <taxon>Negativicutes</taxon>
        <taxon>Veillonellales</taxon>
        <taxon>Veillonellaceae</taxon>
        <taxon>Veillonella</taxon>
    </lineage>
</organism>
<dbReference type="InterPro" id="IPR013196">
    <property type="entry name" value="HTH_11"/>
</dbReference>
<feature type="domain" description="BPL/LPL catalytic" evidence="6">
    <location>
        <begin position="67"/>
        <end position="257"/>
    </location>
</feature>
<dbReference type="HAMAP" id="MF_00978">
    <property type="entry name" value="Bifunct_BirA"/>
    <property type="match status" value="1"/>
</dbReference>
<feature type="binding site" evidence="5">
    <location>
        <begin position="90"/>
        <end position="92"/>
    </location>
    <ligand>
        <name>biotin</name>
        <dbReference type="ChEBI" id="CHEBI:57586"/>
    </ligand>
</feature>
<dbReference type="PANTHER" id="PTHR12835:SF5">
    <property type="entry name" value="BIOTIN--PROTEIN LIGASE"/>
    <property type="match status" value="1"/>
</dbReference>
<dbReference type="InterPro" id="IPR011991">
    <property type="entry name" value="ArsR-like_HTH"/>
</dbReference>
<dbReference type="RefSeq" id="WP_028255002.1">
    <property type="nucleotide sequence ID" value="NZ_JACJLA010000009.1"/>
</dbReference>
<dbReference type="CDD" id="cd16442">
    <property type="entry name" value="BPL"/>
    <property type="match status" value="1"/>
</dbReference>
<dbReference type="EMBL" id="JACJLA010000009">
    <property type="protein sequence ID" value="MBM6912883.1"/>
    <property type="molecule type" value="Genomic_DNA"/>
</dbReference>
<comment type="caution">
    <text evidence="7">The sequence shown here is derived from an EMBL/GenBank/DDBJ whole genome shotgun (WGS) entry which is preliminary data.</text>
</comment>
<dbReference type="CDD" id="cd00090">
    <property type="entry name" value="HTH_ARSR"/>
    <property type="match status" value="1"/>
</dbReference>
<keyword evidence="5" id="KW-0238">DNA-binding</keyword>
<dbReference type="SUPFAM" id="SSF46785">
    <property type="entry name" value="Winged helix' DNA-binding domain"/>
    <property type="match status" value="1"/>
</dbReference>
<evidence type="ECO:0000256" key="3">
    <source>
        <dbReference type="ARBA" id="ARBA00022840"/>
    </source>
</evidence>
<dbReference type="EC" id="6.3.4.15" evidence="5"/>
<evidence type="ECO:0000256" key="1">
    <source>
        <dbReference type="ARBA" id="ARBA00022598"/>
    </source>
</evidence>
<evidence type="ECO:0000256" key="5">
    <source>
        <dbReference type="HAMAP-Rule" id="MF_00978"/>
    </source>
</evidence>
<comment type="catalytic activity">
    <reaction evidence="5">
        <text>biotin + L-lysyl-[protein] + ATP = N(6)-biotinyl-L-lysyl-[protein] + AMP + diphosphate + H(+)</text>
        <dbReference type="Rhea" id="RHEA:11756"/>
        <dbReference type="Rhea" id="RHEA-COMP:9752"/>
        <dbReference type="Rhea" id="RHEA-COMP:10505"/>
        <dbReference type="ChEBI" id="CHEBI:15378"/>
        <dbReference type="ChEBI" id="CHEBI:29969"/>
        <dbReference type="ChEBI" id="CHEBI:30616"/>
        <dbReference type="ChEBI" id="CHEBI:33019"/>
        <dbReference type="ChEBI" id="CHEBI:57586"/>
        <dbReference type="ChEBI" id="CHEBI:83144"/>
        <dbReference type="ChEBI" id="CHEBI:456215"/>
        <dbReference type="EC" id="6.3.4.15"/>
    </reaction>
</comment>
<dbReference type="InterPro" id="IPR036388">
    <property type="entry name" value="WH-like_DNA-bd_sf"/>
</dbReference>
<dbReference type="Pfam" id="PF08279">
    <property type="entry name" value="HTH_11"/>
    <property type="match status" value="1"/>
</dbReference>
<keyword evidence="5" id="KW-0678">Repressor</keyword>
<keyword evidence="2 5" id="KW-0547">Nucleotide-binding</keyword>
<dbReference type="Gene3D" id="1.10.10.10">
    <property type="entry name" value="Winged helix-like DNA-binding domain superfamily/Winged helix DNA-binding domain"/>
    <property type="match status" value="1"/>
</dbReference>
<keyword evidence="1 5" id="KW-0436">Ligase</keyword>
<dbReference type="PANTHER" id="PTHR12835">
    <property type="entry name" value="BIOTIN PROTEIN LIGASE"/>
    <property type="match status" value="1"/>
</dbReference>
<dbReference type="InterPro" id="IPR045864">
    <property type="entry name" value="aa-tRNA-synth_II/BPL/LPL"/>
</dbReference>
<comment type="function">
    <text evidence="5">Acts both as a biotin--[acetyl-CoA-carboxylase] ligase and a repressor.</text>
</comment>
<evidence type="ECO:0000256" key="2">
    <source>
        <dbReference type="ARBA" id="ARBA00022741"/>
    </source>
</evidence>
<feature type="binding site" evidence="5">
    <location>
        <position position="114"/>
    </location>
    <ligand>
        <name>biotin</name>
        <dbReference type="ChEBI" id="CHEBI:57586"/>
    </ligand>
</feature>
<dbReference type="SUPFAM" id="SSF50037">
    <property type="entry name" value="C-terminal domain of transcriptional repressors"/>
    <property type="match status" value="1"/>
</dbReference>
<keyword evidence="8" id="KW-1185">Reference proteome</keyword>